<feature type="transmembrane region" description="Helical" evidence="1">
    <location>
        <begin position="78"/>
        <end position="98"/>
    </location>
</feature>
<evidence type="ECO:0000313" key="3">
    <source>
        <dbReference type="Proteomes" id="UP000737171"/>
    </source>
</evidence>
<evidence type="ECO:0000313" key="2">
    <source>
        <dbReference type="EMBL" id="NRF66167.1"/>
    </source>
</evidence>
<reference evidence="2 3" key="1">
    <citation type="submission" date="2020-05" db="EMBL/GenBank/DDBJ databases">
        <title>Aquincola sp. isolate from soil.</title>
        <authorList>
            <person name="Han J."/>
            <person name="Kim D.-U."/>
        </authorList>
    </citation>
    <scope>NUCLEOTIDE SEQUENCE [LARGE SCALE GENOMIC DNA]</scope>
    <source>
        <strain evidence="2 3">S2</strain>
    </source>
</reference>
<organism evidence="2 3">
    <name type="scientific">Pseudaquabacterium terrae</name>
    <dbReference type="NCBI Taxonomy" id="2732868"/>
    <lineage>
        <taxon>Bacteria</taxon>
        <taxon>Pseudomonadati</taxon>
        <taxon>Pseudomonadota</taxon>
        <taxon>Betaproteobacteria</taxon>
        <taxon>Burkholderiales</taxon>
        <taxon>Sphaerotilaceae</taxon>
        <taxon>Pseudaquabacterium</taxon>
    </lineage>
</organism>
<keyword evidence="1" id="KW-0812">Transmembrane</keyword>
<comment type="caution">
    <text evidence="2">The sequence shown here is derived from an EMBL/GenBank/DDBJ whole genome shotgun (WGS) entry which is preliminary data.</text>
</comment>
<evidence type="ECO:0000256" key="1">
    <source>
        <dbReference type="SAM" id="Phobius"/>
    </source>
</evidence>
<dbReference type="Proteomes" id="UP000737171">
    <property type="component" value="Unassembled WGS sequence"/>
</dbReference>
<name>A0ABX2EDH4_9BURK</name>
<proteinExistence type="predicted"/>
<feature type="transmembrane region" description="Helical" evidence="1">
    <location>
        <begin position="118"/>
        <end position="137"/>
    </location>
</feature>
<keyword evidence="1" id="KW-1133">Transmembrane helix</keyword>
<keyword evidence="1" id="KW-0472">Membrane</keyword>
<protein>
    <submittedName>
        <fullName evidence="2">DUF3995 domain-containing protein</fullName>
    </submittedName>
</protein>
<gene>
    <name evidence="2" type="ORF">HLB44_04150</name>
</gene>
<accession>A0ABX2EDH4</accession>
<dbReference type="Pfam" id="PF13160">
    <property type="entry name" value="DUF3995"/>
    <property type="match status" value="1"/>
</dbReference>
<dbReference type="RefSeq" id="WP_173120847.1">
    <property type="nucleotide sequence ID" value="NZ_JABRWJ010000001.1"/>
</dbReference>
<dbReference type="EMBL" id="JABRWJ010000001">
    <property type="protein sequence ID" value="NRF66167.1"/>
    <property type="molecule type" value="Genomic_DNA"/>
</dbReference>
<dbReference type="InterPro" id="IPR025058">
    <property type="entry name" value="DUF3995"/>
</dbReference>
<feature type="transmembrane region" description="Helical" evidence="1">
    <location>
        <begin position="47"/>
        <end position="71"/>
    </location>
</feature>
<keyword evidence="3" id="KW-1185">Reference proteome</keyword>
<sequence length="139" mass="15119">MTAALCAAILAFAAGFHFYWSFGGRIGFDAALPQHENGARVFTPGPVGAHLVGALLMVIVLLIAAQAGWLTRWPLPPALTRAAIALLALVFLVRAFAPSRYAGWFKRVRSTRFARFDTWFYCPLCLVLGLGLAQLAWNA</sequence>